<feature type="chain" id="PRO_5019252576" description="DUF4350 domain-containing protein" evidence="1">
    <location>
        <begin position="24"/>
        <end position="266"/>
    </location>
</feature>
<keyword evidence="1" id="KW-0732">Signal</keyword>
<dbReference type="EMBL" id="SAYW01000001">
    <property type="protein sequence ID" value="RWU10831.1"/>
    <property type="molecule type" value="Genomic_DNA"/>
</dbReference>
<proteinExistence type="predicted"/>
<dbReference type="InterPro" id="IPR029062">
    <property type="entry name" value="Class_I_gatase-like"/>
</dbReference>
<dbReference type="OrthoDB" id="6381507at2"/>
<protein>
    <recommendedName>
        <fullName evidence="4">DUF4350 domain-containing protein</fullName>
    </recommendedName>
</protein>
<comment type="caution">
    <text evidence="2">The sequence shown here is derived from an EMBL/GenBank/DDBJ whole genome shotgun (WGS) entry which is preliminary data.</text>
</comment>
<reference evidence="2 3" key="1">
    <citation type="submission" date="2018-06" db="EMBL/GenBank/DDBJ databases">
        <title>Pedobacter endophyticus sp. nov., an endophytic bacterium isolated from a leaf of Triticum aestivum.</title>
        <authorList>
            <person name="Zhang L."/>
        </authorList>
    </citation>
    <scope>NUCLEOTIDE SEQUENCE [LARGE SCALE GENOMIC DNA]</scope>
    <source>
        <strain evidence="2 3">CM134L-2</strain>
    </source>
</reference>
<gene>
    <name evidence="2" type="ORF">DPV69_05735</name>
</gene>
<dbReference type="RefSeq" id="WP_113646311.1">
    <property type="nucleotide sequence ID" value="NZ_QMHN01000001.1"/>
</dbReference>
<name>A0A443Z2U2_9SPHI</name>
<evidence type="ECO:0008006" key="4">
    <source>
        <dbReference type="Google" id="ProtNLM"/>
    </source>
</evidence>
<dbReference type="Proteomes" id="UP000284120">
    <property type="component" value="Unassembled WGS sequence"/>
</dbReference>
<sequence>MNLTRKKLIIACVFVLAKLSAIGQVVTIDNYYNHELTKNIVGKNVDFHYLWNDTAMTGFSIFGEAFKKNGAKSLKTLSSAPTAANLKGTDVFIIVDPDHLNDNPEPNYMKENDANVIAEWVKAGGVLLLMGNDEQNADLKHFNLLASKFGFTFNNDLILHVKDDDHFDDGGLRTANEPLFKTSNYIFIKNAASIAIQHSAKALLKTNDGKNAMVISKYGKGMVLAVGDPWLYNEYTNGRLPARFENDKAANDVAAWLINHSRKKGR</sequence>
<accession>A0A443Z2U2</accession>
<feature type="signal peptide" evidence="1">
    <location>
        <begin position="1"/>
        <end position="23"/>
    </location>
</feature>
<evidence type="ECO:0000313" key="3">
    <source>
        <dbReference type="Proteomes" id="UP000284120"/>
    </source>
</evidence>
<dbReference type="Gene3D" id="3.40.50.880">
    <property type="match status" value="1"/>
</dbReference>
<dbReference type="SUPFAM" id="SSF52317">
    <property type="entry name" value="Class I glutamine amidotransferase-like"/>
    <property type="match status" value="1"/>
</dbReference>
<evidence type="ECO:0000313" key="2">
    <source>
        <dbReference type="EMBL" id="RWU10831.1"/>
    </source>
</evidence>
<organism evidence="2 3">
    <name type="scientific">Pedobacter chitinilyticus</name>
    <dbReference type="NCBI Taxonomy" id="2233776"/>
    <lineage>
        <taxon>Bacteria</taxon>
        <taxon>Pseudomonadati</taxon>
        <taxon>Bacteroidota</taxon>
        <taxon>Sphingobacteriia</taxon>
        <taxon>Sphingobacteriales</taxon>
        <taxon>Sphingobacteriaceae</taxon>
        <taxon>Pedobacter</taxon>
    </lineage>
</organism>
<evidence type="ECO:0000256" key="1">
    <source>
        <dbReference type="SAM" id="SignalP"/>
    </source>
</evidence>
<keyword evidence="3" id="KW-1185">Reference proteome</keyword>
<dbReference type="AlphaFoldDB" id="A0A443Z2U2"/>